<comment type="caution">
    <text evidence="12">The sequence shown here is derived from an EMBL/GenBank/DDBJ whole genome shotgun (WGS) entry which is preliminary data.</text>
</comment>
<evidence type="ECO:0000256" key="2">
    <source>
        <dbReference type="ARBA" id="ARBA00012513"/>
    </source>
</evidence>
<dbReference type="InterPro" id="IPR011009">
    <property type="entry name" value="Kinase-like_dom_sf"/>
</dbReference>
<dbReference type="EC" id="2.7.11.1" evidence="2"/>
<evidence type="ECO:0000256" key="5">
    <source>
        <dbReference type="ARBA" id="ARBA00022694"/>
    </source>
</evidence>
<keyword evidence="8" id="KW-0067">ATP-binding</keyword>
<dbReference type="PANTHER" id="PTHR12209">
    <property type="entry name" value="NON-SPECIFIC SERINE/THREONINE PROTEIN KINASE"/>
    <property type="match status" value="1"/>
</dbReference>
<evidence type="ECO:0000256" key="10">
    <source>
        <dbReference type="ARBA" id="ARBA00048679"/>
    </source>
</evidence>
<evidence type="ECO:0000259" key="11">
    <source>
        <dbReference type="PROSITE" id="PS50011"/>
    </source>
</evidence>
<dbReference type="NCBIfam" id="TIGR03724">
    <property type="entry name" value="arch_bud32"/>
    <property type="match status" value="1"/>
</dbReference>
<dbReference type="InterPro" id="IPR018934">
    <property type="entry name" value="RIO_dom"/>
</dbReference>
<dbReference type="SUPFAM" id="SSF56112">
    <property type="entry name" value="Protein kinase-like (PK-like)"/>
    <property type="match status" value="1"/>
</dbReference>
<reference evidence="12" key="1">
    <citation type="journal article" date="2015" name="Proc. Natl. Acad. Sci. U.S.A.">
        <title>Networks of energetic and metabolic interactions define dynamics in microbial communities.</title>
        <authorList>
            <person name="Embree M."/>
            <person name="Liu J.K."/>
            <person name="Al-Bassam M.M."/>
            <person name="Zengler K."/>
        </authorList>
    </citation>
    <scope>NUCLEOTIDE SEQUENCE</scope>
</reference>
<dbReference type="Pfam" id="PF01163">
    <property type="entry name" value="RIO1"/>
    <property type="match status" value="1"/>
</dbReference>
<dbReference type="Gene3D" id="3.30.200.20">
    <property type="entry name" value="Phosphorylase Kinase, domain 1"/>
    <property type="match status" value="1"/>
</dbReference>
<sequence length="205" mass="23573">MEWARRRRLHGDKMSMEIGRGAEAVITLEDGVVRKWRLPKSYRLPALDERIRQERTIREARITSDARRHGVLTPIICDISRFELKMEHIRGDKLKDVINPDLSRKVGEMVGRLHQGGIIHGDLTTSNMILVEGDICLIDFGLSFIERSTEAQGVDVHVYFQTLESTHDRPEELIEAFKAGYLEVYPPGEAVLKRVKEIKARGRYL</sequence>
<keyword evidence="3" id="KW-0723">Serine/threonine-protein kinase</keyword>
<dbReference type="GO" id="GO:0008033">
    <property type="term" value="P:tRNA processing"/>
    <property type="evidence" value="ECO:0007669"/>
    <property type="project" value="UniProtKB-KW"/>
</dbReference>
<dbReference type="Gene3D" id="1.10.510.10">
    <property type="entry name" value="Transferase(Phosphotransferase) domain 1"/>
    <property type="match status" value="1"/>
</dbReference>
<proteinExistence type="inferred from homology"/>
<dbReference type="InterPro" id="IPR000719">
    <property type="entry name" value="Prot_kinase_dom"/>
</dbReference>
<keyword evidence="7 12" id="KW-0418">Kinase</keyword>
<comment type="catalytic activity">
    <reaction evidence="9">
        <text>L-threonyl-[protein] + ATP = O-phospho-L-threonyl-[protein] + ADP + H(+)</text>
        <dbReference type="Rhea" id="RHEA:46608"/>
        <dbReference type="Rhea" id="RHEA-COMP:11060"/>
        <dbReference type="Rhea" id="RHEA-COMP:11605"/>
        <dbReference type="ChEBI" id="CHEBI:15378"/>
        <dbReference type="ChEBI" id="CHEBI:30013"/>
        <dbReference type="ChEBI" id="CHEBI:30616"/>
        <dbReference type="ChEBI" id="CHEBI:61977"/>
        <dbReference type="ChEBI" id="CHEBI:456216"/>
        <dbReference type="EC" id="2.7.11.1"/>
    </reaction>
</comment>
<evidence type="ECO:0000256" key="1">
    <source>
        <dbReference type="ARBA" id="ARBA00010630"/>
    </source>
</evidence>
<dbReference type="PANTHER" id="PTHR12209:SF0">
    <property type="entry name" value="EKC_KEOPS COMPLEX SUBUNIT TP53RK"/>
    <property type="match status" value="1"/>
</dbReference>
<keyword evidence="5" id="KW-0819">tRNA processing</keyword>
<comment type="similarity">
    <text evidence="1">Belongs to the protein kinase superfamily. BUD32 family.</text>
</comment>
<evidence type="ECO:0000313" key="12">
    <source>
        <dbReference type="EMBL" id="KUG18847.1"/>
    </source>
</evidence>
<accession>A0A0W8FD96</accession>
<organism evidence="12">
    <name type="scientific">hydrocarbon metagenome</name>
    <dbReference type="NCBI Taxonomy" id="938273"/>
    <lineage>
        <taxon>unclassified sequences</taxon>
        <taxon>metagenomes</taxon>
        <taxon>ecological metagenomes</taxon>
    </lineage>
</organism>
<dbReference type="GO" id="GO:0005829">
    <property type="term" value="C:cytosol"/>
    <property type="evidence" value="ECO:0007669"/>
    <property type="project" value="TreeGrafter"/>
</dbReference>
<dbReference type="EMBL" id="LNQE01001355">
    <property type="protein sequence ID" value="KUG18847.1"/>
    <property type="molecule type" value="Genomic_DNA"/>
</dbReference>
<dbReference type="InterPro" id="IPR008266">
    <property type="entry name" value="Tyr_kinase_AS"/>
</dbReference>
<dbReference type="GO" id="GO:0005524">
    <property type="term" value="F:ATP binding"/>
    <property type="evidence" value="ECO:0007669"/>
    <property type="project" value="UniProtKB-KW"/>
</dbReference>
<evidence type="ECO:0000256" key="4">
    <source>
        <dbReference type="ARBA" id="ARBA00022679"/>
    </source>
</evidence>
<evidence type="ECO:0000256" key="7">
    <source>
        <dbReference type="ARBA" id="ARBA00022777"/>
    </source>
</evidence>
<name>A0A0W8FD96_9ZZZZ</name>
<protein>
    <recommendedName>
        <fullName evidence="2">non-specific serine/threonine protein kinase</fullName>
        <ecNumber evidence="2">2.7.11.1</ecNumber>
    </recommendedName>
</protein>
<evidence type="ECO:0000256" key="8">
    <source>
        <dbReference type="ARBA" id="ARBA00022840"/>
    </source>
</evidence>
<dbReference type="AlphaFoldDB" id="A0A0W8FD96"/>
<evidence type="ECO:0000256" key="3">
    <source>
        <dbReference type="ARBA" id="ARBA00022527"/>
    </source>
</evidence>
<feature type="domain" description="Protein kinase" evidence="11">
    <location>
        <begin position="1"/>
        <end position="205"/>
    </location>
</feature>
<gene>
    <name evidence="12" type="ORF">ASZ90_011445</name>
</gene>
<comment type="catalytic activity">
    <reaction evidence="10">
        <text>L-seryl-[protein] + ATP = O-phospho-L-seryl-[protein] + ADP + H(+)</text>
        <dbReference type="Rhea" id="RHEA:17989"/>
        <dbReference type="Rhea" id="RHEA-COMP:9863"/>
        <dbReference type="Rhea" id="RHEA-COMP:11604"/>
        <dbReference type="ChEBI" id="CHEBI:15378"/>
        <dbReference type="ChEBI" id="CHEBI:29999"/>
        <dbReference type="ChEBI" id="CHEBI:30616"/>
        <dbReference type="ChEBI" id="CHEBI:83421"/>
        <dbReference type="ChEBI" id="CHEBI:456216"/>
        <dbReference type="EC" id="2.7.11.1"/>
    </reaction>
</comment>
<dbReference type="InterPro" id="IPR022495">
    <property type="entry name" value="Bud32"/>
</dbReference>
<evidence type="ECO:0000256" key="6">
    <source>
        <dbReference type="ARBA" id="ARBA00022741"/>
    </source>
</evidence>
<dbReference type="GO" id="GO:0004674">
    <property type="term" value="F:protein serine/threonine kinase activity"/>
    <property type="evidence" value="ECO:0007669"/>
    <property type="project" value="UniProtKB-KW"/>
</dbReference>
<keyword evidence="4" id="KW-0808">Transferase</keyword>
<dbReference type="PROSITE" id="PS50011">
    <property type="entry name" value="PROTEIN_KINASE_DOM"/>
    <property type="match status" value="1"/>
</dbReference>
<evidence type="ECO:0000256" key="9">
    <source>
        <dbReference type="ARBA" id="ARBA00047899"/>
    </source>
</evidence>
<dbReference type="PROSITE" id="PS00109">
    <property type="entry name" value="PROTEIN_KINASE_TYR"/>
    <property type="match status" value="1"/>
</dbReference>
<keyword evidence="6" id="KW-0547">Nucleotide-binding</keyword>
<dbReference type="NCBIfam" id="NF011462">
    <property type="entry name" value="PRK14879.1-3"/>
    <property type="match status" value="1"/>
</dbReference>